<organism evidence="15 16">
    <name type="scientific">Candidatus Woesebacteria bacterium GWC1_42_13</name>
    <dbReference type="NCBI Taxonomy" id="1802475"/>
    <lineage>
        <taxon>Bacteria</taxon>
        <taxon>Candidatus Woeseibacteriota</taxon>
    </lineage>
</organism>
<dbReference type="SUPFAM" id="SSF51306">
    <property type="entry name" value="LexA/Signal peptidase"/>
    <property type="match status" value="1"/>
</dbReference>
<evidence type="ECO:0000256" key="4">
    <source>
        <dbReference type="ARBA" id="ARBA00022763"/>
    </source>
</evidence>
<evidence type="ECO:0000256" key="12">
    <source>
        <dbReference type="RuleBase" id="RU003991"/>
    </source>
</evidence>
<evidence type="ECO:0000256" key="9">
    <source>
        <dbReference type="ARBA" id="ARBA00023163"/>
    </source>
</evidence>
<dbReference type="GO" id="GO:0006281">
    <property type="term" value="P:DNA repair"/>
    <property type="evidence" value="ECO:0007669"/>
    <property type="project" value="UniProtKB-KW"/>
</dbReference>
<dbReference type="CDD" id="cd00090">
    <property type="entry name" value="HTH_ARSR"/>
    <property type="match status" value="1"/>
</dbReference>
<comment type="caution">
    <text evidence="15">The sequence shown here is derived from an EMBL/GenBank/DDBJ whole genome shotgun (WGS) entry which is preliminary data.</text>
</comment>
<sequence length="191" mass="21544">EYFRKYGNSPTFRDIAEKFDISVGTVQDHLKSLSNKGIISWIPGRPRSIKLQRDRQTYNTIPLPILGTVSAGPGVMVFEEPEPEILNVPANMILSGFNHYCLKVSGDSMCEDGILDGDYIVVRQQTSAQDGETVIAITKEDGGEMANLKRFYRKDNKIELRPRNQRLSSKYYDPEDVEVRGKFGGLIRKGI</sequence>
<keyword evidence="10" id="KW-0234">DNA repair</keyword>
<dbReference type="InterPro" id="IPR006200">
    <property type="entry name" value="LexA"/>
</dbReference>
<evidence type="ECO:0000256" key="1">
    <source>
        <dbReference type="ARBA" id="ARBA00007484"/>
    </source>
</evidence>
<dbReference type="InterPro" id="IPR006197">
    <property type="entry name" value="Peptidase_S24_LexA"/>
</dbReference>
<evidence type="ECO:0000256" key="3">
    <source>
        <dbReference type="ARBA" id="ARBA00022705"/>
    </source>
</evidence>
<gene>
    <name evidence="15" type="ORF">A2129_00635</name>
</gene>
<dbReference type="PANTHER" id="PTHR33516:SF2">
    <property type="entry name" value="LEXA REPRESSOR-RELATED"/>
    <property type="match status" value="1"/>
</dbReference>
<dbReference type="InterPro" id="IPR015927">
    <property type="entry name" value="Peptidase_S24_S26A/B/C"/>
</dbReference>
<dbReference type="PRINTS" id="PR00726">
    <property type="entry name" value="LEXASERPTASE"/>
</dbReference>
<dbReference type="AlphaFoldDB" id="A0A1F7WWM2"/>
<dbReference type="InterPro" id="IPR036286">
    <property type="entry name" value="LexA/Signal_pep-like_sf"/>
</dbReference>
<keyword evidence="9" id="KW-0804">Transcription</keyword>
<evidence type="ECO:0000256" key="5">
    <source>
        <dbReference type="ARBA" id="ARBA00022801"/>
    </source>
</evidence>
<dbReference type="GO" id="GO:0009432">
    <property type="term" value="P:SOS response"/>
    <property type="evidence" value="ECO:0007669"/>
    <property type="project" value="UniProtKB-KW"/>
</dbReference>
<feature type="domain" description="Peptidase S24/S26A/S26B/S26C" evidence="13">
    <location>
        <begin position="64"/>
        <end position="182"/>
    </location>
</feature>
<dbReference type="SUPFAM" id="SSF46785">
    <property type="entry name" value="Winged helix' DNA-binding domain"/>
    <property type="match status" value="1"/>
</dbReference>
<dbReference type="EMBL" id="MGFN01000013">
    <property type="protein sequence ID" value="OGM07100.1"/>
    <property type="molecule type" value="Genomic_DNA"/>
</dbReference>
<dbReference type="InterPro" id="IPR039418">
    <property type="entry name" value="LexA-like"/>
</dbReference>
<evidence type="ECO:0000256" key="11">
    <source>
        <dbReference type="ARBA" id="ARBA00023236"/>
    </source>
</evidence>
<evidence type="ECO:0000313" key="15">
    <source>
        <dbReference type="EMBL" id="OGM07100.1"/>
    </source>
</evidence>
<dbReference type="Pfam" id="PF00717">
    <property type="entry name" value="Peptidase_S24"/>
    <property type="match status" value="1"/>
</dbReference>
<comment type="similarity">
    <text evidence="1 12">Belongs to the peptidase S24 family.</text>
</comment>
<keyword evidence="3" id="KW-0235">DNA replication</keyword>
<dbReference type="InterPro" id="IPR050077">
    <property type="entry name" value="LexA_repressor"/>
</dbReference>
<keyword evidence="5 12" id="KW-0378">Hydrolase</keyword>
<evidence type="ECO:0000256" key="6">
    <source>
        <dbReference type="ARBA" id="ARBA00022813"/>
    </source>
</evidence>
<dbReference type="Gene3D" id="1.10.10.10">
    <property type="entry name" value="Winged helix-like DNA-binding domain superfamily/Winged helix DNA-binding domain"/>
    <property type="match status" value="1"/>
</dbReference>
<proteinExistence type="inferred from homology"/>
<evidence type="ECO:0000313" key="16">
    <source>
        <dbReference type="Proteomes" id="UP000177737"/>
    </source>
</evidence>
<dbReference type="Pfam" id="PF01726">
    <property type="entry name" value="LexA_DNA_bind"/>
    <property type="match status" value="1"/>
</dbReference>
<dbReference type="Proteomes" id="UP000177737">
    <property type="component" value="Unassembled WGS sequence"/>
</dbReference>
<keyword evidence="8" id="KW-0238">DNA-binding</keyword>
<accession>A0A1F7WWM2</accession>
<dbReference type="Gene3D" id="2.10.109.10">
    <property type="entry name" value="Umud Fragment, subunit A"/>
    <property type="match status" value="1"/>
</dbReference>
<dbReference type="CDD" id="cd06529">
    <property type="entry name" value="S24_LexA-like"/>
    <property type="match status" value="1"/>
</dbReference>
<feature type="non-terminal residue" evidence="15">
    <location>
        <position position="1"/>
    </location>
</feature>
<dbReference type="InterPro" id="IPR006199">
    <property type="entry name" value="LexA_DNA-bd_dom"/>
</dbReference>
<dbReference type="GO" id="GO:0004252">
    <property type="term" value="F:serine-type endopeptidase activity"/>
    <property type="evidence" value="ECO:0007669"/>
    <property type="project" value="InterPro"/>
</dbReference>
<dbReference type="GO" id="GO:0045892">
    <property type="term" value="P:negative regulation of DNA-templated transcription"/>
    <property type="evidence" value="ECO:0007669"/>
    <property type="project" value="InterPro"/>
</dbReference>
<reference evidence="15 16" key="1">
    <citation type="journal article" date="2016" name="Nat. Commun.">
        <title>Thousands of microbial genomes shed light on interconnected biogeochemical processes in an aquifer system.</title>
        <authorList>
            <person name="Anantharaman K."/>
            <person name="Brown C.T."/>
            <person name="Hug L.A."/>
            <person name="Sharon I."/>
            <person name="Castelle C.J."/>
            <person name="Probst A.J."/>
            <person name="Thomas B.C."/>
            <person name="Singh A."/>
            <person name="Wilkins M.J."/>
            <person name="Karaoz U."/>
            <person name="Brodie E.L."/>
            <person name="Williams K.H."/>
            <person name="Hubbard S.S."/>
            <person name="Banfield J.F."/>
        </authorList>
    </citation>
    <scope>NUCLEOTIDE SEQUENCE [LARGE SCALE GENOMIC DNA]</scope>
</reference>
<protein>
    <submittedName>
        <fullName evidence="15">Repressor LexA</fullName>
    </submittedName>
</protein>
<evidence type="ECO:0000259" key="14">
    <source>
        <dbReference type="Pfam" id="PF01726"/>
    </source>
</evidence>
<name>A0A1F7WWM2_9BACT</name>
<feature type="domain" description="LexA repressor DNA-binding" evidence="14">
    <location>
        <begin position="4"/>
        <end position="47"/>
    </location>
</feature>
<keyword evidence="11" id="KW-0742">SOS response</keyword>
<dbReference type="InterPro" id="IPR036388">
    <property type="entry name" value="WH-like_DNA-bd_sf"/>
</dbReference>
<dbReference type="GO" id="GO:0006508">
    <property type="term" value="P:proteolysis"/>
    <property type="evidence" value="ECO:0007669"/>
    <property type="project" value="InterPro"/>
</dbReference>
<evidence type="ECO:0000256" key="2">
    <source>
        <dbReference type="ARBA" id="ARBA00022491"/>
    </source>
</evidence>
<dbReference type="GO" id="GO:0003677">
    <property type="term" value="F:DNA binding"/>
    <property type="evidence" value="ECO:0007669"/>
    <property type="project" value="UniProtKB-KW"/>
</dbReference>
<dbReference type="InterPro" id="IPR011991">
    <property type="entry name" value="ArsR-like_HTH"/>
</dbReference>
<keyword evidence="6 12" id="KW-0068">Autocatalytic cleavage</keyword>
<keyword evidence="4" id="KW-0227">DNA damage</keyword>
<dbReference type="InterPro" id="IPR036390">
    <property type="entry name" value="WH_DNA-bd_sf"/>
</dbReference>
<dbReference type="PANTHER" id="PTHR33516">
    <property type="entry name" value="LEXA REPRESSOR"/>
    <property type="match status" value="1"/>
</dbReference>
<keyword evidence="7" id="KW-0805">Transcription regulation</keyword>
<dbReference type="NCBIfam" id="TIGR00498">
    <property type="entry name" value="lexA"/>
    <property type="match status" value="1"/>
</dbReference>
<keyword evidence="2" id="KW-0678">Repressor</keyword>
<evidence type="ECO:0000256" key="10">
    <source>
        <dbReference type="ARBA" id="ARBA00023204"/>
    </source>
</evidence>
<evidence type="ECO:0000259" key="13">
    <source>
        <dbReference type="Pfam" id="PF00717"/>
    </source>
</evidence>
<dbReference type="GO" id="GO:0006260">
    <property type="term" value="P:DNA replication"/>
    <property type="evidence" value="ECO:0007669"/>
    <property type="project" value="UniProtKB-KW"/>
</dbReference>
<evidence type="ECO:0000256" key="8">
    <source>
        <dbReference type="ARBA" id="ARBA00023125"/>
    </source>
</evidence>
<evidence type="ECO:0000256" key="7">
    <source>
        <dbReference type="ARBA" id="ARBA00023015"/>
    </source>
</evidence>